<reference evidence="3 4" key="1">
    <citation type="journal article" date="2006" name="Science">
        <title>Genome of rice cluster I archaea -- the key methane producers in the rice rhizosphere.</title>
        <authorList>
            <person name="Erkel C."/>
            <person name="Kube M."/>
            <person name="Reinhardt R."/>
            <person name="Liesack W."/>
        </authorList>
    </citation>
    <scope>NUCLEOTIDE SEQUENCE [LARGE SCALE GENOMIC DNA]</scope>
    <source>
        <strain evidence="4">DSM 22066 / NBRC 105507 / MRE50</strain>
    </source>
</reference>
<dbReference type="InterPro" id="IPR029068">
    <property type="entry name" value="Glyas_Bleomycin-R_OHBP_Dase"/>
</dbReference>
<keyword evidence="1" id="KW-0479">Metal-binding</keyword>
<organism evidence="3 4">
    <name type="scientific">Methanocella arvoryzae (strain DSM 22066 / NBRC 105507 / MRE50)</name>
    <dbReference type="NCBI Taxonomy" id="351160"/>
    <lineage>
        <taxon>Archaea</taxon>
        <taxon>Methanobacteriati</taxon>
        <taxon>Methanobacteriota</taxon>
        <taxon>Stenosarchaea group</taxon>
        <taxon>Methanomicrobia</taxon>
        <taxon>Methanocellales</taxon>
        <taxon>Methanocellaceae</taxon>
        <taxon>Methanocella</taxon>
    </lineage>
</organism>
<dbReference type="InterPro" id="IPR004360">
    <property type="entry name" value="Glyas_Fos-R_dOase_dom"/>
</dbReference>
<dbReference type="PROSITE" id="PS51819">
    <property type="entry name" value="VOC"/>
    <property type="match status" value="1"/>
</dbReference>
<dbReference type="PANTHER" id="PTHR36113:SF6">
    <property type="entry name" value="FOSFOMYCIN RESISTANCE PROTEIN FOSX"/>
    <property type="match status" value="1"/>
</dbReference>
<dbReference type="KEGG" id="rci:LRC591"/>
<gene>
    <name evidence="3" type="ORF">LRC591</name>
</gene>
<dbReference type="Pfam" id="PF00903">
    <property type="entry name" value="Glyoxalase"/>
    <property type="match status" value="1"/>
</dbReference>
<dbReference type="STRING" id="351160.LRC591"/>
<dbReference type="PANTHER" id="PTHR36113">
    <property type="entry name" value="LYASE, PUTATIVE-RELATED-RELATED"/>
    <property type="match status" value="1"/>
</dbReference>
<dbReference type="EMBL" id="AM114193">
    <property type="protein sequence ID" value="CAJ35517.1"/>
    <property type="molecule type" value="Genomic_DNA"/>
</dbReference>
<dbReference type="InterPro" id="IPR037523">
    <property type="entry name" value="VOC_core"/>
</dbReference>
<dbReference type="Proteomes" id="UP000000663">
    <property type="component" value="Chromosome"/>
</dbReference>
<feature type="domain" description="VOC" evidence="2">
    <location>
        <begin position="32"/>
        <end position="148"/>
    </location>
</feature>
<evidence type="ECO:0000259" key="2">
    <source>
        <dbReference type="PROSITE" id="PS51819"/>
    </source>
</evidence>
<proteinExistence type="predicted"/>
<evidence type="ECO:0000313" key="3">
    <source>
        <dbReference type="EMBL" id="CAJ35517.1"/>
    </source>
</evidence>
<dbReference type="GO" id="GO:0046872">
    <property type="term" value="F:metal ion binding"/>
    <property type="evidence" value="ECO:0007669"/>
    <property type="project" value="UniProtKB-KW"/>
</dbReference>
<dbReference type="InterPro" id="IPR051332">
    <property type="entry name" value="Fosfomycin_Res_Enzymes"/>
</dbReference>
<accession>Q0W7X6</accession>
<evidence type="ECO:0000313" key="4">
    <source>
        <dbReference type="Proteomes" id="UP000000663"/>
    </source>
</evidence>
<protein>
    <recommendedName>
        <fullName evidence="2">VOC domain-containing protein</fullName>
    </recommendedName>
</protein>
<evidence type="ECO:0000256" key="1">
    <source>
        <dbReference type="ARBA" id="ARBA00022723"/>
    </source>
</evidence>
<dbReference type="AlphaFoldDB" id="Q0W7X6"/>
<keyword evidence="4" id="KW-1185">Reference proteome</keyword>
<name>Q0W7X6_METAR</name>
<dbReference type="SUPFAM" id="SSF54593">
    <property type="entry name" value="Glyoxalase/Bleomycin resistance protein/Dihydroxybiphenyl dioxygenase"/>
    <property type="match status" value="1"/>
</dbReference>
<sequence>MTAIFFHIVHFISYGGRRMQTTKAKGRVTTGGLCHIAIDVTDLENSVRFYTDMFNLEVVDRTDSHVQLKTPGGRDSFFLFKANAPVNPRGCGQSHAHFGFRVDDQNFDVAMDYIRRNNIKIHPNPRRSPGRFVYIEDPDGYVIQLEPGDCD</sequence>
<dbReference type="eggNOG" id="arCOG02708">
    <property type="taxonomic scope" value="Archaea"/>
</dbReference>
<dbReference type="Gene3D" id="3.10.180.10">
    <property type="entry name" value="2,3-Dihydroxybiphenyl 1,2-Dioxygenase, domain 1"/>
    <property type="match status" value="1"/>
</dbReference>